<reference evidence="8 9" key="1">
    <citation type="journal article" date="2016" name="Mol. Biol. Evol.">
        <title>Comparative Genomics of Early-Diverging Mushroom-Forming Fungi Provides Insights into the Origins of Lignocellulose Decay Capabilities.</title>
        <authorList>
            <person name="Nagy L.G."/>
            <person name="Riley R."/>
            <person name="Tritt A."/>
            <person name="Adam C."/>
            <person name="Daum C."/>
            <person name="Floudas D."/>
            <person name="Sun H."/>
            <person name="Yadav J.S."/>
            <person name="Pangilinan J."/>
            <person name="Larsson K.H."/>
            <person name="Matsuura K."/>
            <person name="Barry K."/>
            <person name="Labutti K."/>
            <person name="Kuo R."/>
            <person name="Ohm R.A."/>
            <person name="Bhattacharya S.S."/>
            <person name="Shirouzu T."/>
            <person name="Yoshinaga Y."/>
            <person name="Martin F.M."/>
            <person name="Grigoriev I.V."/>
            <person name="Hibbett D.S."/>
        </authorList>
    </citation>
    <scope>NUCLEOTIDE SEQUENCE [LARGE SCALE GENOMIC DNA]</scope>
    <source>
        <strain evidence="8 9">L-15889</strain>
    </source>
</reference>
<evidence type="ECO:0000256" key="2">
    <source>
        <dbReference type="ARBA" id="ARBA00022645"/>
    </source>
</evidence>
<dbReference type="Pfam" id="PF00450">
    <property type="entry name" value="Peptidase_S10"/>
    <property type="match status" value="1"/>
</dbReference>
<dbReference type="PROSITE" id="PS00131">
    <property type="entry name" value="CARBOXYPEPT_SER_SER"/>
    <property type="match status" value="1"/>
</dbReference>
<protein>
    <recommendedName>
        <fullName evidence="7">Carboxypeptidase</fullName>
        <ecNumber evidence="7">3.4.16.-</ecNumber>
    </recommendedName>
</protein>
<dbReference type="OrthoDB" id="443318at2759"/>
<keyword evidence="6" id="KW-0325">Glycoprotein</keyword>
<dbReference type="InterPro" id="IPR029058">
    <property type="entry name" value="AB_hydrolase_fold"/>
</dbReference>
<keyword evidence="3 7" id="KW-0645">Protease</keyword>
<dbReference type="GO" id="GO:0006508">
    <property type="term" value="P:proteolysis"/>
    <property type="evidence" value="ECO:0007669"/>
    <property type="project" value="UniProtKB-KW"/>
</dbReference>
<name>A0A165R227_9APHY</name>
<dbReference type="InterPro" id="IPR033124">
    <property type="entry name" value="Ser_caboxypep_his_AS"/>
</dbReference>
<evidence type="ECO:0000313" key="9">
    <source>
        <dbReference type="Proteomes" id="UP000076727"/>
    </source>
</evidence>
<dbReference type="GO" id="GO:0004185">
    <property type="term" value="F:serine-type carboxypeptidase activity"/>
    <property type="evidence" value="ECO:0007669"/>
    <property type="project" value="UniProtKB-UniRule"/>
</dbReference>
<dbReference type="EC" id="3.4.16.-" evidence="7"/>
<dbReference type="PROSITE" id="PS00560">
    <property type="entry name" value="CARBOXYPEPT_SER_HIS"/>
    <property type="match status" value="1"/>
</dbReference>
<proteinExistence type="inferred from homology"/>
<keyword evidence="9" id="KW-1185">Reference proteome</keyword>
<dbReference type="InterPro" id="IPR001563">
    <property type="entry name" value="Peptidase_S10"/>
</dbReference>
<keyword evidence="5 7" id="KW-0378">Hydrolase</keyword>
<dbReference type="GO" id="GO:0000324">
    <property type="term" value="C:fungal-type vacuole"/>
    <property type="evidence" value="ECO:0007669"/>
    <property type="project" value="TreeGrafter"/>
</dbReference>
<dbReference type="InterPro" id="IPR018202">
    <property type="entry name" value="Ser_caboxypep_ser_AS"/>
</dbReference>
<dbReference type="Gene3D" id="3.40.50.1820">
    <property type="entry name" value="alpha/beta hydrolase"/>
    <property type="match status" value="1"/>
</dbReference>
<evidence type="ECO:0000256" key="1">
    <source>
        <dbReference type="ARBA" id="ARBA00009431"/>
    </source>
</evidence>
<evidence type="ECO:0000256" key="4">
    <source>
        <dbReference type="ARBA" id="ARBA00022729"/>
    </source>
</evidence>
<feature type="signal peptide" evidence="7">
    <location>
        <begin position="1"/>
        <end position="21"/>
    </location>
</feature>
<feature type="chain" id="PRO_5007748545" description="Carboxypeptidase" evidence="7">
    <location>
        <begin position="22"/>
        <end position="495"/>
    </location>
</feature>
<gene>
    <name evidence="8" type="ORF">DAEQUDRAFT_725828</name>
</gene>
<dbReference type="AlphaFoldDB" id="A0A165R227"/>
<dbReference type="Proteomes" id="UP000076727">
    <property type="component" value="Unassembled WGS sequence"/>
</dbReference>
<dbReference type="PRINTS" id="PR00724">
    <property type="entry name" value="CRBOXYPTASEC"/>
</dbReference>
<evidence type="ECO:0000256" key="6">
    <source>
        <dbReference type="ARBA" id="ARBA00023180"/>
    </source>
</evidence>
<organism evidence="8 9">
    <name type="scientific">Daedalea quercina L-15889</name>
    <dbReference type="NCBI Taxonomy" id="1314783"/>
    <lineage>
        <taxon>Eukaryota</taxon>
        <taxon>Fungi</taxon>
        <taxon>Dikarya</taxon>
        <taxon>Basidiomycota</taxon>
        <taxon>Agaricomycotina</taxon>
        <taxon>Agaricomycetes</taxon>
        <taxon>Polyporales</taxon>
        <taxon>Fomitopsis</taxon>
    </lineage>
</organism>
<dbReference type="SUPFAM" id="SSF53474">
    <property type="entry name" value="alpha/beta-Hydrolases"/>
    <property type="match status" value="1"/>
</dbReference>
<accession>A0A165R227</accession>
<evidence type="ECO:0000256" key="5">
    <source>
        <dbReference type="ARBA" id="ARBA00022801"/>
    </source>
</evidence>
<dbReference type="PANTHER" id="PTHR11802">
    <property type="entry name" value="SERINE PROTEASE FAMILY S10 SERINE CARBOXYPEPTIDASE"/>
    <property type="match status" value="1"/>
</dbReference>
<evidence type="ECO:0000313" key="8">
    <source>
        <dbReference type="EMBL" id="KZT70196.1"/>
    </source>
</evidence>
<evidence type="ECO:0000256" key="3">
    <source>
        <dbReference type="ARBA" id="ARBA00022670"/>
    </source>
</evidence>
<keyword evidence="4 7" id="KW-0732">Signal</keyword>
<dbReference type="PANTHER" id="PTHR11802:SF113">
    <property type="entry name" value="SERINE CARBOXYPEPTIDASE CTSA-4.1"/>
    <property type="match status" value="1"/>
</dbReference>
<keyword evidence="2 7" id="KW-0121">Carboxypeptidase</keyword>
<evidence type="ECO:0000256" key="7">
    <source>
        <dbReference type="RuleBase" id="RU361156"/>
    </source>
</evidence>
<dbReference type="STRING" id="1314783.A0A165R227"/>
<sequence>MHLFSGGGFLITLAVAGASNAALSNPSFGPSLNGVQTLQNSQSLKAPDDLRLLSNDVFTVLSHSAFPHHSVRVKRSDFCDGTVAAYTGYIDVQARHLFFYFFESRSEPEEDDVIFWTNGGPGGSSSIGLFMELGPCNVVNSSSTEYNPYSWNERANIFFIDQPVGVGFSYADYGEIVSSTEEAAVDIAAFAAIFFEHFKRFTGKPFHMAGESYGGRYIPLFAAAILDQNARLVEHGVPPVNLASVMIGNGLSNYLHMLQSWYEIQCTPASLPPVESISSCVRMKQAVPRCYKMIKEACFDVFDGLGCGAAKLFCESELVNIPAERNPYDLSRKCEGELADTLCYPITKDIVAYLNRPVTRALLGTDAIPANYSSIGWDLNRRFMALQDEMHPTQYYLEGLLERGVRVLIYVGAYDFICNWIGNERMTLNLEWTGQSEFVAQPLREWKVDGAVAGLTRSVGPLTFATIYGAGHMVPHDMPKESLELVKRWTGQEPL</sequence>
<dbReference type="EMBL" id="KV429053">
    <property type="protein sequence ID" value="KZT70196.1"/>
    <property type="molecule type" value="Genomic_DNA"/>
</dbReference>
<comment type="similarity">
    <text evidence="1 7">Belongs to the peptidase S10 family.</text>
</comment>
<dbReference type="Gene3D" id="1.10.287.410">
    <property type="match status" value="1"/>
</dbReference>